<sequence>MSSTLDGRKKGKVDSQLHPIEVSGLGDTLNTTTSKEEKGKLSAESCKTPKTKSGSKAESPDSTSSQETQSTTATTAAGVSNTGLAVAVDIAAERAYNQDGFPEEIKNKEYTSEAELVKDLEEFGLLDDYKRIALTLVSSGKAYRLDLPTDFHETSIEWLQAKVLRECGSGVLCSTKSQILFSDGSSRFPDLAIFGEARVRVVEDLAIKKPKQEWCEELECKTYLNPHVLIEFSWRHDLKEEIPKFIKQMEQYPEQLGSINVGFLIKTVPASGEKVSHVC</sequence>
<organism evidence="2 3">
    <name type="scientific">Seminavis robusta</name>
    <dbReference type="NCBI Taxonomy" id="568900"/>
    <lineage>
        <taxon>Eukaryota</taxon>
        <taxon>Sar</taxon>
        <taxon>Stramenopiles</taxon>
        <taxon>Ochrophyta</taxon>
        <taxon>Bacillariophyta</taxon>
        <taxon>Bacillariophyceae</taxon>
        <taxon>Bacillariophycidae</taxon>
        <taxon>Naviculales</taxon>
        <taxon>Naviculaceae</taxon>
        <taxon>Seminavis</taxon>
    </lineage>
</organism>
<dbReference type="Proteomes" id="UP001153069">
    <property type="component" value="Unassembled WGS sequence"/>
</dbReference>
<comment type="caution">
    <text evidence="2">The sequence shown here is derived from an EMBL/GenBank/DDBJ whole genome shotgun (WGS) entry which is preliminary data.</text>
</comment>
<protein>
    <submittedName>
        <fullName evidence="2">Uncharacterized protein</fullName>
    </submittedName>
</protein>
<dbReference type="AlphaFoldDB" id="A0A9N8EQ29"/>
<gene>
    <name evidence="2" type="ORF">SEMRO_1487_G276830.1</name>
</gene>
<accession>A0A9N8EQ29</accession>
<evidence type="ECO:0000313" key="3">
    <source>
        <dbReference type="Proteomes" id="UP001153069"/>
    </source>
</evidence>
<feature type="compositionally biased region" description="Low complexity" evidence="1">
    <location>
        <begin position="62"/>
        <end position="76"/>
    </location>
</feature>
<dbReference type="EMBL" id="CAICTM010001485">
    <property type="protein sequence ID" value="CAB9524049.1"/>
    <property type="molecule type" value="Genomic_DNA"/>
</dbReference>
<feature type="compositionally biased region" description="Basic and acidic residues" evidence="1">
    <location>
        <begin position="1"/>
        <end position="15"/>
    </location>
</feature>
<reference evidence="2" key="1">
    <citation type="submission" date="2020-06" db="EMBL/GenBank/DDBJ databases">
        <authorList>
            <consortium name="Plant Systems Biology data submission"/>
        </authorList>
    </citation>
    <scope>NUCLEOTIDE SEQUENCE</scope>
    <source>
        <strain evidence="2">D6</strain>
    </source>
</reference>
<evidence type="ECO:0000313" key="2">
    <source>
        <dbReference type="EMBL" id="CAB9524049.1"/>
    </source>
</evidence>
<keyword evidence="3" id="KW-1185">Reference proteome</keyword>
<proteinExistence type="predicted"/>
<name>A0A9N8EQ29_9STRA</name>
<feature type="region of interest" description="Disordered" evidence="1">
    <location>
        <begin position="1"/>
        <end position="76"/>
    </location>
</feature>
<evidence type="ECO:0000256" key="1">
    <source>
        <dbReference type="SAM" id="MobiDB-lite"/>
    </source>
</evidence>